<keyword evidence="2" id="KW-1185">Reference proteome</keyword>
<reference evidence="1" key="1">
    <citation type="submission" date="2022-08" db="EMBL/GenBank/DDBJ databases">
        <authorList>
            <person name="Deng Y."/>
            <person name="Han X.-F."/>
            <person name="Zhang Y.-Q."/>
        </authorList>
    </citation>
    <scope>NUCLEOTIDE SEQUENCE</scope>
    <source>
        <strain evidence="1">CPCC 203386</strain>
    </source>
</reference>
<proteinExistence type="predicted"/>
<dbReference type="InterPro" id="IPR009319">
    <property type="entry name" value="Phage_A118_VSP1"/>
</dbReference>
<dbReference type="Pfam" id="PF06152">
    <property type="entry name" value="Phage_min_cap2"/>
    <property type="match status" value="1"/>
</dbReference>
<name>A0ABT2HA94_9MICO</name>
<dbReference type="Proteomes" id="UP001165586">
    <property type="component" value="Unassembled WGS sequence"/>
</dbReference>
<organism evidence="1 2">
    <name type="scientific">Herbiconiux daphne</name>
    <dbReference type="NCBI Taxonomy" id="2970914"/>
    <lineage>
        <taxon>Bacteria</taxon>
        <taxon>Bacillati</taxon>
        <taxon>Actinomycetota</taxon>
        <taxon>Actinomycetes</taxon>
        <taxon>Micrococcales</taxon>
        <taxon>Microbacteriaceae</taxon>
        <taxon>Herbiconiux</taxon>
    </lineage>
</organism>
<comment type="caution">
    <text evidence="1">The sequence shown here is derived from an EMBL/GenBank/DDBJ whole genome shotgun (WGS) entry which is preliminary data.</text>
</comment>
<evidence type="ECO:0000313" key="1">
    <source>
        <dbReference type="EMBL" id="MCS5736880.1"/>
    </source>
</evidence>
<feature type="non-terminal residue" evidence="1">
    <location>
        <position position="1"/>
    </location>
</feature>
<dbReference type="EMBL" id="JANLCJ010000248">
    <property type="protein sequence ID" value="MCS5736880.1"/>
    <property type="molecule type" value="Genomic_DNA"/>
</dbReference>
<protein>
    <submittedName>
        <fullName evidence="1">Phage minor capsid protein</fullName>
    </submittedName>
</protein>
<gene>
    <name evidence="1" type="ORF">N1032_24425</name>
</gene>
<sequence length="211" mass="24490">WAEKGIPSGFVDKAGRRWNIQTYAKASIKSTVNDVRNEVRRERLNEYGIHTVIVTSHPSARPACSHIQGHVVDLRRPEAIPEGSKYKSIYDPSWNAHYQEPSGHMGVNCHHMHIPFDPDVNENNQVKYKPEDVVKRFEKEQGQRALENRIRKTKTKMMIAKELGNTSELKRLSRVVAKQRKTMVQYTRANELRRKPKREQVRIPVKTLMGD</sequence>
<dbReference type="RefSeq" id="WP_259543096.1">
    <property type="nucleotide sequence ID" value="NZ_JANLCJ010000248.1"/>
</dbReference>
<evidence type="ECO:0000313" key="2">
    <source>
        <dbReference type="Proteomes" id="UP001165586"/>
    </source>
</evidence>
<accession>A0ABT2HA94</accession>